<gene>
    <name evidence="1" type="ORF">ACFOZY_12345</name>
</gene>
<dbReference type="Gene3D" id="3.40.50.300">
    <property type="entry name" value="P-loop containing nucleotide triphosphate hydrolases"/>
    <property type="match status" value="1"/>
</dbReference>
<dbReference type="EMBL" id="JBHSEC010000019">
    <property type="protein sequence ID" value="MFC4411211.1"/>
    <property type="molecule type" value="Genomic_DNA"/>
</dbReference>
<evidence type="ECO:0000313" key="1">
    <source>
        <dbReference type="EMBL" id="MFC4411211.1"/>
    </source>
</evidence>
<sequence>MLENLAIDLKTDPNQSLVILMCGIAGSGKSTLSKKIEAEKGFVRLSIDEEVWSFRGRYGIDYPVEKYEDYLDEAELRLINKLITFIQEKRNIVVDTSCWNRSIRENYKRVIENAGGNWKLVYLKVHPDELRRRLAIRNERFDANAAFPITQEILDSFIRGFEEPKGEGEIVLKSEMPSS</sequence>
<dbReference type="RefSeq" id="WP_378155880.1">
    <property type="nucleotide sequence ID" value="NZ_JBHSEC010000019.1"/>
</dbReference>
<dbReference type="InterPro" id="IPR027417">
    <property type="entry name" value="P-loop_NTPase"/>
</dbReference>
<dbReference type="Pfam" id="PF13671">
    <property type="entry name" value="AAA_33"/>
    <property type="match status" value="1"/>
</dbReference>
<dbReference type="Proteomes" id="UP001595817">
    <property type="component" value="Unassembled WGS sequence"/>
</dbReference>
<organism evidence="1 2">
    <name type="scientific">Chungangia koreensis</name>
    <dbReference type="NCBI Taxonomy" id="752657"/>
    <lineage>
        <taxon>Bacteria</taxon>
        <taxon>Bacillati</taxon>
        <taxon>Bacillota</taxon>
        <taxon>Bacilli</taxon>
        <taxon>Lactobacillales</taxon>
        <taxon>Chungangia</taxon>
    </lineage>
</organism>
<accession>A0ABV8X5J7</accession>
<evidence type="ECO:0000313" key="2">
    <source>
        <dbReference type="Proteomes" id="UP001595817"/>
    </source>
</evidence>
<reference evidence="2" key="1">
    <citation type="journal article" date="2019" name="Int. J. Syst. Evol. Microbiol.">
        <title>The Global Catalogue of Microorganisms (GCM) 10K type strain sequencing project: providing services to taxonomists for standard genome sequencing and annotation.</title>
        <authorList>
            <consortium name="The Broad Institute Genomics Platform"/>
            <consortium name="The Broad Institute Genome Sequencing Center for Infectious Disease"/>
            <person name="Wu L."/>
            <person name="Ma J."/>
        </authorList>
    </citation>
    <scope>NUCLEOTIDE SEQUENCE [LARGE SCALE GENOMIC DNA]</scope>
    <source>
        <strain evidence="2">CCUG 59778</strain>
    </source>
</reference>
<protein>
    <submittedName>
        <fullName evidence="1">AAA family ATPase</fullName>
    </submittedName>
</protein>
<name>A0ABV8X5J7_9LACT</name>
<dbReference type="SUPFAM" id="SSF52540">
    <property type="entry name" value="P-loop containing nucleoside triphosphate hydrolases"/>
    <property type="match status" value="1"/>
</dbReference>
<keyword evidence="2" id="KW-1185">Reference proteome</keyword>
<comment type="caution">
    <text evidence="1">The sequence shown here is derived from an EMBL/GenBank/DDBJ whole genome shotgun (WGS) entry which is preliminary data.</text>
</comment>
<proteinExistence type="predicted"/>